<protein>
    <submittedName>
        <fullName evidence="2">Uncharacterized protein</fullName>
    </submittedName>
</protein>
<gene>
    <name evidence="2" type="ORF">BGZ95_003705</name>
</gene>
<name>A0AAD4D3Y1_9FUNG</name>
<accession>A0AAD4D3Y1</accession>
<keyword evidence="3" id="KW-1185">Reference proteome</keyword>
<proteinExistence type="predicted"/>
<evidence type="ECO:0000313" key="3">
    <source>
        <dbReference type="Proteomes" id="UP001194580"/>
    </source>
</evidence>
<feature type="compositionally biased region" description="Low complexity" evidence="1">
    <location>
        <begin position="1"/>
        <end position="16"/>
    </location>
</feature>
<reference evidence="2" key="1">
    <citation type="journal article" date="2020" name="Fungal Divers.">
        <title>Resolving the Mortierellaceae phylogeny through synthesis of multi-gene phylogenetics and phylogenomics.</title>
        <authorList>
            <person name="Vandepol N."/>
            <person name="Liber J."/>
            <person name="Desiro A."/>
            <person name="Na H."/>
            <person name="Kennedy M."/>
            <person name="Barry K."/>
            <person name="Grigoriev I.V."/>
            <person name="Miller A.N."/>
            <person name="O'Donnell K."/>
            <person name="Stajich J.E."/>
            <person name="Bonito G."/>
        </authorList>
    </citation>
    <scope>NUCLEOTIDE SEQUENCE</scope>
    <source>
        <strain evidence="2">NRRL 28262</strain>
    </source>
</reference>
<feature type="compositionally biased region" description="Polar residues" evidence="1">
    <location>
        <begin position="23"/>
        <end position="38"/>
    </location>
</feature>
<sequence>MHAPSSSSSSADQQSQEEGSLLSPLTSQTPVKKPNSSKCAKMVSFKEPEPWRDITPPTCSSSAMSSAQSEKKEDRQGAKQVRMLFTPHSVWWFHSALIIIFVGSSSITPPHPSSGYSTKGLNTATQIDLV</sequence>
<dbReference type="EMBL" id="JAAAIL010001860">
    <property type="protein sequence ID" value="KAG0263879.1"/>
    <property type="molecule type" value="Genomic_DNA"/>
</dbReference>
<evidence type="ECO:0000313" key="2">
    <source>
        <dbReference type="EMBL" id="KAG0263879.1"/>
    </source>
</evidence>
<evidence type="ECO:0000256" key="1">
    <source>
        <dbReference type="SAM" id="MobiDB-lite"/>
    </source>
</evidence>
<feature type="region of interest" description="Disordered" evidence="1">
    <location>
        <begin position="1"/>
        <end position="79"/>
    </location>
</feature>
<organism evidence="2 3">
    <name type="scientific">Linnemannia exigua</name>
    <dbReference type="NCBI Taxonomy" id="604196"/>
    <lineage>
        <taxon>Eukaryota</taxon>
        <taxon>Fungi</taxon>
        <taxon>Fungi incertae sedis</taxon>
        <taxon>Mucoromycota</taxon>
        <taxon>Mortierellomycotina</taxon>
        <taxon>Mortierellomycetes</taxon>
        <taxon>Mortierellales</taxon>
        <taxon>Mortierellaceae</taxon>
        <taxon>Linnemannia</taxon>
    </lineage>
</organism>
<dbReference type="Proteomes" id="UP001194580">
    <property type="component" value="Unassembled WGS sequence"/>
</dbReference>
<comment type="caution">
    <text evidence="2">The sequence shown here is derived from an EMBL/GenBank/DDBJ whole genome shotgun (WGS) entry which is preliminary data.</text>
</comment>
<dbReference type="AlphaFoldDB" id="A0AAD4D3Y1"/>